<evidence type="ECO:0000259" key="5">
    <source>
        <dbReference type="Pfam" id="PF13193"/>
    </source>
</evidence>
<dbReference type="InterPro" id="IPR045851">
    <property type="entry name" value="AMP-bd_C_sf"/>
</dbReference>
<keyword evidence="3" id="KW-0276">Fatty acid metabolism</keyword>
<evidence type="ECO:0000256" key="1">
    <source>
        <dbReference type="ARBA" id="ARBA00006432"/>
    </source>
</evidence>
<organism evidence="6 7">
    <name type="scientific">Candidatus Desulfatibia vada</name>
    <dbReference type="NCBI Taxonomy" id="2841696"/>
    <lineage>
        <taxon>Bacteria</taxon>
        <taxon>Pseudomonadati</taxon>
        <taxon>Thermodesulfobacteriota</taxon>
        <taxon>Desulfobacteria</taxon>
        <taxon>Desulfobacterales</taxon>
        <taxon>Desulfobacterales incertae sedis</taxon>
        <taxon>Candidatus Desulfatibia</taxon>
    </lineage>
</organism>
<evidence type="ECO:0000313" key="7">
    <source>
        <dbReference type="Proteomes" id="UP000605201"/>
    </source>
</evidence>
<reference evidence="6 7" key="1">
    <citation type="submission" date="2020-08" db="EMBL/GenBank/DDBJ databases">
        <title>Bridging the membrane lipid divide: bacteria of the FCB group superphylum have the potential to synthesize archaeal ether lipids.</title>
        <authorList>
            <person name="Villanueva L."/>
            <person name="Von Meijenfeldt F.A.B."/>
            <person name="Westbye A.B."/>
            <person name="Yadav S."/>
            <person name="Hopmans E.C."/>
            <person name="Dutilh B.E."/>
            <person name="Sinninghe Damste J.S."/>
        </authorList>
    </citation>
    <scope>NUCLEOTIDE SEQUENCE [LARGE SCALE GENOMIC DNA]</scope>
    <source>
        <strain evidence="6">NIOZ-UU17</strain>
    </source>
</reference>
<keyword evidence="4" id="KW-0443">Lipid metabolism</keyword>
<dbReference type="Proteomes" id="UP000605201">
    <property type="component" value="Unassembled WGS sequence"/>
</dbReference>
<comment type="similarity">
    <text evidence="1">Belongs to the ATP-dependent AMP-binding enzyme family.</text>
</comment>
<keyword evidence="2" id="KW-0436">Ligase</keyword>
<dbReference type="Gene3D" id="3.30.300.30">
    <property type="match status" value="1"/>
</dbReference>
<dbReference type="GO" id="GO:0006631">
    <property type="term" value="P:fatty acid metabolic process"/>
    <property type="evidence" value="ECO:0007669"/>
    <property type="project" value="UniProtKB-KW"/>
</dbReference>
<proteinExistence type="inferred from homology"/>
<dbReference type="Pfam" id="PF13193">
    <property type="entry name" value="AMP-binding_C"/>
    <property type="match status" value="1"/>
</dbReference>
<dbReference type="EMBL" id="JACNIG010000381">
    <property type="protein sequence ID" value="MBC8434093.1"/>
    <property type="molecule type" value="Genomic_DNA"/>
</dbReference>
<sequence length="66" mass="7410">MAVIDHEGYINIVDRKKDVIISGGENIYSTEVEYALYEHPAILECAVIGVPDDTWGEAVYQREVLV</sequence>
<evidence type="ECO:0000256" key="2">
    <source>
        <dbReference type="ARBA" id="ARBA00022598"/>
    </source>
</evidence>
<dbReference type="AlphaFoldDB" id="A0A8J6TRK6"/>
<dbReference type="PANTHER" id="PTHR43859:SF4">
    <property type="entry name" value="BUTANOATE--COA LIGASE AAE1-RELATED"/>
    <property type="match status" value="1"/>
</dbReference>
<name>A0A8J6TRK6_9BACT</name>
<dbReference type="PANTHER" id="PTHR43859">
    <property type="entry name" value="ACYL-ACTIVATING ENZYME"/>
    <property type="match status" value="1"/>
</dbReference>
<gene>
    <name evidence="6" type="ORF">H8D96_19460</name>
</gene>
<dbReference type="InterPro" id="IPR025110">
    <property type="entry name" value="AMP-bd_C"/>
</dbReference>
<comment type="caution">
    <text evidence="6">The sequence shown here is derived from an EMBL/GenBank/DDBJ whole genome shotgun (WGS) entry which is preliminary data.</text>
</comment>
<evidence type="ECO:0000256" key="4">
    <source>
        <dbReference type="ARBA" id="ARBA00023098"/>
    </source>
</evidence>
<feature type="domain" description="AMP-binding enzyme C-terminal" evidence="5">
    <location>
        <begin position="31"/>
        <end position="60"/>
    </location>
</feature>
<evidence type="ECO:0000313" key="6">
    <source>
        <dbReference type="EMBL" id="MBC8434093.1"/>
    </source>
</evidence>
<dbReference type="SUPFAM" id="SSF56801">
    <property type="entry name" value="Acetyl-CoA synthetase-like"/>
    <property type="match status" value="1"/>
</dbReference>
<protein>
    <recommendedName>
        <fullName evidence="5">AMP-binding enzyme C-terminal domain-containing protein</fullName>
    </recommendedName>
</protein>
<evidence type="ECO:0000256" key="3">
    <source>
        <dbReference type="ARBA" id="ARBA00022832"/>
    </source>
</evidence>
<dbReference type="GO" id="GO:0016874">
    <property type="term" value="F:ligase activity"/>
    <property type="evidence" value="ECO:0007669"/>
    <property type="project" value="UniProtKB-KW"/>
</dbReference>
<accession>A0A8J6TRK6</accession>